<accession>A0A5J5IRQ1</accession>
<evidence type="ECO:0000259" key="4">
    <source>
        <dbReference type="PROSITE" id="PS50006"/>
    </source>
</evidence>
<comment type="caution">
    <text evidence="5">The sequence shown here is derived from an EMBL/GenBank/DDBJ whole genome shotgun (WGS) entry which is preliminary data.</text>
</comment>
<feature type="compositionally biased region" description="Pro residues" evidence="2">
    <location>
        <begin position="263"/>
        <end position="290"/>
    </location>
</feature>
<feature type="transmembrane region" description="Helical" evidence="3">
    <location>
        <begin position="26"/>
        <end position="49"/>
    </location>
</feature>
<feature type="compositionally biased region" description="Low complexity" evidence="2">
    <location>
        <begin position="291"/>
        <end position="306"/>
    </location>
</feature>
<feature type="compositionally biased region" description="Low complexity" evidence="2">
    <location>
        <begin position="244"/>
        <end position="262"/>
    </location>
</feature>
<dbReference type="Proteomes" id="UP000327039">
    <property type="component" value="Unassembled WGS sequence"/>
</dbReference>
<dbReference type="Pfam" id="PF00498">
    <property type="entry name" value="FHA"/>
    <property type="match status" value="1"/>
</dbReference>
<keyword evidence="3" id="KW-0472">Membrane</keyword>
<feature type="region of interest" description="Disordered" evidence="2">
    <location>
        <begin position="208"/>
        <end position="228"/>
    </location>
</feature>
<dbReference type="SUPFAM" id="SSF49879">
    <property type="entry name" value="SMAD/FHA domain"/>
    <property type="match status" value="1"/>
</dbReference>
<dbReference type="PROSITE" id="PS50006">
    <property type="entry name" value="FHA_DOMAIN"/>
    <property type="match status" value="1"/>
</dbReference>
<dbReference type="InterPro" id="IPR008984">
    <property type="entry name" value="SMAD_FHA_dom_sf"/>
</dbReference>
<reference evidence="6" key="1">
    <citation type="submission" date="2019-09" db="EMBL/GenBank/DDBJ databases">
        <title>Mumia zhuanghuii sp. nov. isolated from the intestinal contents of plateau pika (Ochotona curzoniae) in the Qinghai-Tibet plateau of China.</title>
        <authorList>
            <person name="Tian Z."/>
        </authorList>
    </citation>
    <scope>NUCLEOTIDE SEQUENCE [LARGE SCALE GENOMIC DNA]</scope>
    <source>
        <strain evidence="6">DSM 25564</strain>
    </source>
</reference>
<evidence type="ECO:0000313" key="5">
    <source>
        <dbReference type="EMBL" id="KAA9086558.1"/>
    </source>
</evidence>
<protein>
    <submittedName>
        <fullName evidence="5">FHA domain-containing protein</fullName>
    </submittedName>
</protein>
<dbReference type="RefSeq" id="WP_150418721.1">
    <property type="nucleotide sequence ID" value="NZ_VYRZ01000002.1"/>
</dbReference>
<feature type="region of interest" description="Disordered" evidence="2">
    <location>
        <begin position="244"/>
        <end position="306"/>
    </location>
</feature>
<gene>
    <name evidence="5" type="ORF">F6B42_05935</name>
</gene>
<evidence type="ECO:0000256" key="3">
    <source>
        <dbReference type="SAM" id="Phobius"/>
    </source>
</evidence>
<dbReference type="CDD" id="cd00060">
    <property type="entry name" value="FHA"/>
    <property type="match status" value="1"/>
</dbReference>
<dbReference type="Gene3D" id="2.60.200.20">
    <property type="match status" value="1"/>
</dbReference>
<dbReference type="InterPro" id="IPR000253">
    <property type="entry name" value="FHA_dom"/>
</dbReference>
<sequence length="431" mass="42825">MRSIEVSQAIAAMVGGSGAGGLDSGMLLIVTILQVIIGAGIYVWLALALSAVFRKTGIAPWKAWVPVLNMWELFALAGMRPWWSVVLAGGAVLVAIVTGVITGALAGAALAAGFSGDASGALAAVTASVVVPGLIWLAFAAFAVVVHAKMLARLGRGFGLGRGFVVLGVLLFPAWASIVGWGAPRWIGPRRDQEPALFGDVAEPARPAADRAAGAPVAPTAAPPAAPGVPASAAFAPAPFGGGAAPTADAAPPAPASSAANPWAPPPPPAYAAPSAPAPSPQPQPHPPAAAPAQQPAPVAHPAAASVAGIPAASDELDERTVLAARRAPAATLRLPGGQTVALTGDAVVLGRNPLAPDDAPAAQVVSVDDATRTVSKTHALLRRTPQGWTITDLASTNGVFVGESEDEVTGTAPVSGLFHLGDAELAISEA</sequence>
<evidence type="ECO:0000256" key="1">
    <source>
        <dbReference type="ARBA" id="ARBA00022553"/>
    </source>
</evidence>
<dbReference type="AlphaFoldDB" id="A0A5J5IRQ1"/>
<proteinExistence type="predicted"/>
<feature type="compositionally biased region" description="Low complexity" evidence="2">
    <location>
        <begin position="208"/>
        <end position="220"/>
    </location>
</feature>
<feature type="transmembrane region" description="Helical" evidence="3">
    <location>
        <begin position="85"/>
        <end position="114"/>
    </location>
</feature>
<evidence type="ECO:0000256" key="2">
    <source>
        <dbReference type="SAM" id="MobiDB-lite"/>
    </source>
</evidence>
<organism evidence="5 6">
    <name type="scientific">Microbacterium radiodurans</name>
    <dbReference type="NCBI Taxonomy" id="661398"/>
    <lineage>
        <taxon>Bacteria</taxon>
        <taxon>Bacillati</taxon>
        <taxon>Actinomycetota</taxon>
        <taxon>Actinomycetes</taxon>
        <taxon>Micrococcales</taxon>
        <taxon>Microbacteriaceae</taxon>
        <taxon>Microbacterium</taxon>
    </lineage>
</organism>
<name>A0A5J5IRQ1_9MICO</name>
<dbReference type="EMBL" id="VYRZ01000002">
    <property type="protein sequence ID" value="KAA9086558.1"/>
    <property type="molecule type" value="Genomic_DNA"/>
</dbReference>
<feature type="transmembrane region" description="Helical" evidence="3">
    <location>
        <begin position="121"/>
        <end position="144"/>
    </location>
</feature>
<keyword evidence="3" id="KW-0812">Transmembrane</keyword>
<keyword evidence="6" id="KW-1185">Reference proteome</keyword>
<feature type="domain" description="FHA" evidence="4">
    <location>
        <begin position="348"/>
        <end position="407"/>
    </location>
</feature>
<feature type="transmembrane region" description="Helical" evidence="3">
    <location>
        <begin position="164"/>
        <end position="183"/>
    </location>
</feature>
<dbReference type="OrthoDB" id="3637276at2"/>
<keyword evidence="3" id="KW-1133">Transmembrane helix</keyword>
<keyword evidence="1" id="KW-0597">Phosphoprotein</keyword>
<evidence type="ECO:0000313" key="6">
    <source>
        <dbReference type="Proteomes" id="UP000327039"/>
    </source>
</evidence>